<dbReference type="FunFam" id="3.30.160.60:FF:000395">
    <property type="entry name" value="zinc finger protein 513"/>
    <property type="match status" value="1"/>
</dbReference>
<dbReference type="EMBL" id="KL363317">
    <property type="protein sequence ID" value="KFD47694.1"/>
    <property type="molecule type" value="Genomic_DNA"/>
</dbReference>
<evidence type="ECO:0000256" key="8">
    <source>
        <dbReference type="ARBA" id="ARBA00023163"/>
    </source>
</evidence>
<dbReference type="Pfam" id="PF00096">
    <property type="entry name" value="zf-C2H2"/>
    <property type="match status" value="2"/>
</dbReference>
<evidence type="ECO:0000313" key="14">
    <source>
        <dbReference type="Proteomes" id="UP000030764"/>
    </source>
</evidence>
<dbReference type="InterPro" id="IPR036236">
    <property type="entry name" value="Znf_C2H2_sf"/>
</dbReference>
<dbReference type="InterPro" id="IPR013087">
    <property type="entry name" value="Znf_C2H2_type"/>
</dbReference>
<evidence type="ECO:0000256" key="9">
    <source>
        <dbReference type="ARBA" id="ARBA00023242"/>
    </source>
</evidence>
<feature type="region of interest" description="Disordered" evidence="11">
    <location>
        <begin position="658"/>
        <end position="677"/>
    </location>
</feature>
<feature type="region of interest" description="Disordered" evidence="11">
    <location>
        <begin position="244"/>
        <end position="314"/>
    </location>
</feature>
<dbReference type="PROSITE" id="PS50157">
    <property type="entry name" value="ZINC_FINGER_C2H2_2"/>
    <property type="match status" value="4"/>
</dbReference>
<keyword evidence="7" id="KW-0238">DNA-binding</keyword>
<keyword evidence="3" id="KW-0677">Repeat</keyword>
<dbReference type="FunFam" id="3.30.160.60:FF:000045">
    <property type="entry name" value="ZFP69 zinc finger protein B"/>
    <property type="match status" value="1"/>
</dbReference>
<evidence type="ECO:0000256" key="11">
    <source>
        <dbReference type="SAM" id="MobiDB-lite"/>
    </source>
</evidence>
<keyword evidence="8" id="KW-0804">Transcription</keyword>
<evidence type="ECO:0000256" key="2">
    <source>
        <dbReference type="ARBA" id="ARBA00022723"/>
    </source>
</evidence>
<feature type="region of interest" description="Disordered" evidence="11">
    <location>
        <begin position="572"/>
        <end position="619"/>
    </location>
</feature>
<dbReference type="PROSITE" id="PS00028">
    <property type="entry name" value="ZINC_FINGER_C2H2_1"/>
    <property type="match status" value="3"/>
</dbReference>
<evidence type="ECO:0000259" key="12">
    <source>
        <dbReference type="PROSITE" id="PS50157"/>
    </source>
</evidence>
<proteinExistence type="predicted"/>
<evidence type="ECO:0000256" key="4">
    <source>
        <dbReference type="ARBA" id="ARBA00022771"/>
    </source>
</evidence>
<feature type="non-terminal residue" evidence="13">
    <location>
        <position position="1"/>
    </location>
</feature>
<dbReference type="SMART" id="SM00355">
    <property type="entry name" value="ZnF_C2H2"/>
    <property type="match status" value="4"/>
</dbReference>
<evidence type="ECO:0000256" key="10">
    <source>
        <dbReference type="PROSITE-ProRule" id="PRU00042"/>
    </source>
</evidence>
<comment type="subcellular location">
    <subcellularLocation>
        <location evidence="1">Nucleus</location>
    </subcellularLocation>
</comment>
<feature type="domain" description="C2H2-type" evidence="12">
    <location>
        <begin position="457"/>
        <end position="485"/>
    </location>
</feature>
<name>A0A085LRU8_9BILA</name>
<dbReference type="PANTHER" id="PTHR16515:SF49">
    <property type="entry name" value="GASTRULA ZINC FINGER PROTEIN XLCGF49.1-LIKE-RELATED"/>
    <property type="match status" value="1"/>
</dbReference>
<dbReference type="PANTHER" id="PTHR16515">
    <property type="entry name" value="PR DOMAIN ZINC FINGER PROTEIN"/>
    <property type="match status" value="1"/>
</dbReference>
<feature type="domain" description="C2H2-type" evidence="12">
    <location>
        <begin position="552"/>
        <end position="579"/>
    </location>
</feature>
<keyword evidence="9" id="KW-0539">Nucleus</keyword>
<dbReference type="Gene3D" id="3.30.160.60">
    <property type="entry name" value="Classic Zinc Finger"/>
    <property type="match status" value="4"/>
</dbReference>
<evidence type="ECO:0000256" key="7">
    <source>
        <dbReference type="ARBA" id="ARBA00023125"/>
    </source>
</evidence>
<feature type="compositionally biased region" description="Polar residues" evidence="11">
    <location>
        <begin position="599"/>
        <end position="619"/>
    </location>
</feature>
<keyword evidence="14" id="KW-1185">Reference proteome</keyword>
<evidence type="ECO:0000256" key="3">
    <source>
        <dbReference type="ARBA" id="ARBA00022737"/>
    </source>
</evidence>
<dbReference type="InterPro" id="IPR050331">
    <property type="entry name" value="Zinc_finger"/>
</dbReference>
<keyword evidence="4 10" id="KW-0863">Zinc-finger</keyword>
<evidence type="ECO:0000256" key="6">
    <source>
        <dbReference type="ARBA" id="ARBA00023015"/>
    </source>
</evidence>
<sequence>LYYSAWKPLLQRKLQSIIFLAQERFPRQLTVSCNRSDDKSQVRLSLTRLSLCESIHRWLCASRSSNFLINTPCWNKQVAVAFASFYRSYDEMNKADESLTDMDNTQGNEPTVFKAPMPEVIVDIPEASPVESQDENDDSDGNLRDVKSDLLSVYSFQSSSGYASSMCSSVTNSTWNVFREKKCSTSDLTDGESDYKDPISPGFTLSPGPVSPFSDCDGQRSPARTGANSSCFVFDVKSDHLTTEDPRMASGRERSLSDSDCVRSSAGSLGATEEIPKHPYKKRLLRESAEEGESSTTGAEAPTTAPSAGTFPSLTIPIPDARSRGIFLAQDLGMLGAHHFETAFPAFYASSVMSPPTLADHFRLSAFTGLAESSLLAHNGLLSRSQNIGPSLLSLAPTESLSSLSRRFASLPLALQFTGCSTATNPTSSLAAHQLINAGHLLGSYPTDRAQTPSHRYRCRVCYQSFKSHGRLVKHMAKNHRENSSAITLSAPTKAHQCAICQKSFSRSDMLTRHMRLHTGVKPYSCRTCGQMFSRSDHLSTHKRTHTGEKPYQCPLCPYAASRRDLITRHVKTHGQDGHRKGSARLATAATKSSVRDLSMSSAVTGTSRSASSGSPLDQQRLVQGSQRFLTVTTTSKQGARRHSTDSLLSVPSLVADSPVQGLPSSSSSSSCAPTAGTISHLTSSISEINVRSPKVD</sequence>
<feature type="domain" description="C2H2-type" evidence="12">
    <location>
        <begin position="496"/>
        <end position="523"/>
    </location>
</feature>
<evidence type="ECO:0000256" key="1">
    <source>
        <dbReference type="ARBA" id="ARBA00004123"/>
    </source>
</evidence>
<feature type="compositionally biased region" description="Basic and acidic residues" evidence="11">
    <location>
        <begin position="244"/>
        <end position="261"/>
    </location>
</feature>
<feature type="compositionally biased region" description="Polar residues" evidence="11">
    <location>
        <begin position="304"/>
        <end position="313"/>
    </location>
</feature>
<dbReference type="GO" id="GO:0010468">
    <property type="term" value="P:regulation of gene expression"/>
    <property type="evidence" value="ECO:0007669"/>
    <property type="project" value="TreeGrafter"/>
</dbReference>
<keyword evidence="2" id="KW-0479">Metal-binding</keyword>
<dbReference type="GO" id="GO:0008270">
    <property type="term" value="F:zinc ion binding"/>
    <property type="evidence" value="ECO:0007669"/>
    <property type="project" value="UniProtKB-KW"/>
</dbReference>
<reference evidence="13 14" key="1">
    <citation type="journal article" date="2014" name="Nat. Genet.">
        <title>Genome and transcriptome of the porcine whipworm Trichuris suis.</title>
        <authorList>
            <person name="Jex A.R."/>
            <person name="Nejsum P."/>
            <person name="Schwarz E.M."/>
            <person name="Hu L."/>
            <person name="Young N.D."/>
            <person name="Hall R.S."/>
            <person name="Korhonen P.K."/>
            <person name="Liao S."/>
            <person name="Thamsborg S."/>
            <person name="Xia J."/>
            <person name="Xu P."/>
            <person name="Wang S."/>
            <person name="Scheerlinck J.P."/>
            <person name="Hofmann A."/>
            <person name="Sternberg P.W."/>
            <person name="Wang J."/>
            <person name="Gasser R.B."/>
        </authorList>
    </citation>
    <scope>NUCLEOTIDE SEQUENCE [LARGE SCALE GENOMIC DNA]</scope>
    <source>
        <strain evidence="13">DCEP-RM93M</strain>
    </source>
</reference>
<dbReference type="SUPFAM" id="SSF57667">
    <property type="entry name" value="beta-beta-alpha zinc fingers"/>
    <property type="match status" value="2"/>
</dbReference>
<keyword evidence="5" id="KW-0862">Zinc</keyword>
<feature type="domain" description="C2H2-type" evidence="12">
    <location>
        <begin position="524"/>
        <end position="551"/>
    </location>
</feature>
<evidence type="ECO:0000313" key="13">
    <source>
        <dbReference type="EMBL" id="KFD47694.1"/>
    </source>
</evidence>
<accession>A0A085LRU8</accession>
<organism evidence="13 14">
    <name type="scientific">Trichuris suis</name>
    <name type="common">pig whipworm</name>
    <dbReference type="NCBI Taxonomy" id="68888"/>
    <lineage>
        <taxon>Eukaryota</taxon>
        <taxon>Metazoa</taxon>
        <taxon>Ecdysozoa</taxon>
        <taxon>Nematoda</taxon>
        <taxon>Enoplea</taxon>
        <taxon>Dorylaimia</taxon>
        <taxon>Trichinellida</taxon>
        <taxon>Trichuridae</taxon>
        <taxon>Trichuris</taxon>
    </lineage>
</organism>
<gene>
    <name evidence="13" type="ORF">M513_11427</name>
</gene>
<evidence type="ECO:0000256" key="5">
    <source>
        <dbReference type="ARBA" id="ARBA00022833"/>
    </source>
</evidence>
<dbReference type="GO" id="GO:0005634">
    <property type="term" value="C:nucleus"/>
    <property type="evidence" value="ECO:0007669"/>
    <property type="project" value="UniProtKB-SubCell"/>
</dbReference>
<keyword evidence="6" id="KW-0805">Transcription regulation</keyword>
<dbReference type="AlphaFoldDB" id="A0A085LRU8"/>
<dbReference type="FunFam" id="3.30.160.60:FF:000787">
    <property type="entry name" value="Zinc finger protein 784"/>
    <property type="match status" value="1"/>
</dbReference>
<protein>
    <recommendedName>
        <fullName evidence="12">C2H2-type domain-containing protein</fullName>
    </recommendedName>
</protein>
<dbReference type="Proteomes" id="UP000030764">
    <property type="component" value="Unassembled WGS sequence"/>
</dbReference>
<dbReference type="GO" id="GO:0003677">
    <property type="term" value="F:DNA binding"/>
    <property type="evidence" value="ECO:0007669"/>
    <property type="project" value="UniProtKB-KW"/>
</dbReference>